<dbReference type="PATRIC" id="fig|1136941.3.peg.1298"/>
<dbReference type="Proteomes" id="UP000063789">
    <property type="component" value="Chromosome"/>
</dbReference>
<reference evidence="2" key="1">
    <citation type="submission" date="2015-06" db="EMBL/GenBank/DDBJ databases">
        <title>Complete genome sequence and metabolic analysis of phthalate degradation pathway in Gordonia sp. QH-11.</title>
        <authorList>
            <person name="Jin D."/>
            <person name="Kong X."/>
            <person name="Bai Z."/>
        </authorList>
    </citation>
    <scope>NUCLEOTIDE SEQUENCE [LARGE SCALE GENOMIC DNA]</scope>
    <source>
        <strain evidence="2">QH-11</strain>
    </source>
</reference>
<dbReference type="InterPro" id="IPR036291">
    <property type="entry name" value="NAD(P)-bd_dom_sf"/>
</dbReference>
<dbReference type="EMBL" id="CP011853">
    <property type="protein sequence ID" value="ALG84197.1"/>
    <property type="molecule type" value="Genomic_DNA"/>
</dbReference>
<dbReference type="SUPFAM" id="SSF51735">
    <property type="entry name" value="NAD(P)-binding Rossmann-fold domains"/>
    <property type="match status" value="1"/>
</dbReference>
<reference evidence="1 2" key="2">
    <citation type="journal article" date="2017" name="Int. J. Syst. Evol. Microbiol.">
        <title>Gordonia phthalatica sp. nov., a di-n-butyl phthalate-degrading bacterium isolated from activated sludge.</title>
        <authorList>
            <person name="Jin D."/>
            <person name="Kong X."/>
            <person name="Jia M."/>
            <person name="Yu X."/>
            <person name="Wang X."/>
            <person name="Zhuang X."/>
            <person name="Deng Y."/>
            <person name="Bai Z."/>
        </authorList>
    </citation>
    <scope>NUCLEOTIDE SEQUENCE [LARGE SCALE GENOMIC DNA]</scope>
    <source>
        <strain evidence="1 2">QH-11</strain>
    </source>
</reference>
<dbReference type="AlphaFoldDB" id="A0A0N9MN93"/>
<gene>
    <name evidence="1" type="ORF">ACH46_06350</name>
</gene>
<organism evidence="1 2">
    <name type="scientific">Gordonia phthalatica</name>
    <dbReference type="NCBI Taxonomy" id="1136941"/>
    <lineage>
        <taxon>Bacteria</taxon>
        <taxon>Bacillati</taxon>
        <taxon>Actinomycetota</taxon>
        <taxon>Actinomycetes</taxon>
        <taxon>Mycobacteriales</taxon>
        <taxon>Gordoniaceae</taxon>
        <taxon>Gordonia</taxon>
    </lineage>
</organism>
<evidence type="ECO:0000313" key="2">
    <source>
        <dbReference type="Proteomes" id="UP000063789"/>
    </source>
</evidence>
<dbReference type="KEGG" id="goq:ACH46_06350"/>
<accession>A0A0N9MN93</accession>
<dbReference type="RefSeq" id="WP_062392173.1">
    <property type="nucleotide sequence ID" value="NZ_CP011853.1"/>
</dbReference>
<sequence>MGAAEKAGEIEDLRQRLSRLSGETGALAGTASGVLSSGVVAVPEVLMPLFPKRGLPRGAVASVSGASVIPMSIIAEASRAGATVALVGLPRLNLAAAMEMGADLNRIAVVNEPGVDRLEVAAVLLDGIDLVVLGFEDRLGATGMSVTPARARVLSGRARKQSSTLMVLGAWPGTATRVRGEVREYRHLPLRRSGYGRIGGFRVEVQVTAPGARPVGEEFDLVVPGLGEDGVMHLARPEAVAAAGGAGAEAPRPSLAVAN</sequence>
<evidence type="ECO:0000313" key="1">
    <source>
        <dbReference type="EMBL" id="ALG84197.1"/>
    </source>
</evidence>
<name>A0A0N9MN93_9ACTN</name>
<proteinExistence type="predicted"/>
<protein>
    <submittedName>
        <fullName evidence="1">Uncharacterized protein</fullName>
    </submittedName>
</protein>
<dbReference type="STRING" id="1136941.ACH46_06350"/>
<keyword evidence="2" id="KW-1185">Reference proteome</keyword>